<dbReference type="OrthoDB" id="420380at2759"/>
<dbReference type="Proteomes" id="UP000595437">
    <property type="component" value="Chromosome 18"/>
</dbReference>
<evidence type="ECO:0000313" key="8">
    <source>
        <dbReference type="EMBL" id="QQP35370.1"/>
    </source>
</evidence>
<name>A0A7T8GPY6_CALRO</name>
<dbReference type="InterPro" id="IPR006620">
    <property type="entry name" value="Pro_4_hyd_alph"/>
</dbReference>
<evidence type="ECO:0000313" key="9">
    <source>
        <dbReference type="Proteomes" id="UP000595437"/>
    </source>
</evidence>
<dbReference type="InterPro" id="IPR044862">
    <property type="entry name" value="Pro_4_hyd_alph_FE2OG_OXY"/>
</dbReference>
<dbReference type="InterPro" id="IPR005123">
    <property type="entry name" value="Oxoglu/Fe-dep_dioxygenase_dom"/>
</dbReference>
<dbReference type="GO" id="GO:0004656">
    <property type="term" value="F:procollagen-proline 4-dioxygenase activity"/>
    <property type="evidence" value="ECO:0007669"/>
    <property type="project" value="TreeGrafter"/>
</dbReference>
<keyword evidence="5" id="KW-0560">Oxidoreductase</keyword>
<dbReference type="AlphaFoldDB" id="A0A7T8GPY6"/>
<reference evidence="9" key="1">
    <citation type="submission" date="2021-01" db="EMBL/GenBank/DDBJ databases">
        <title>Caligus Genome Assembly.</title>
        <authorList>
            <person name="Gallardo-Escarate C."/>
        </authorList>
    </citation>
    <scope>NUCLEOTIDE SEQUENCE [LARGE SCALE GENOMIC DNA]</scope>
</reference>
<keyword evidence="3" id="KW-0847">Vitamin C</keyword>
<evidence type="ECO:0000256" key="6">
    <source>
        <dbReference type="ARBA" id="ARBA00023004"/>
    </source>
</evidence>
<feature type="non-terminal residue" evidence="8">
    <location>
        <position position="1"/>
    </location>
</feature>
<dbReference type="PROSITE" id="PS51471">
    <property type="entry name" value="FE2OG_OXY"/>
    <property type="match status" value="1"/>
</dbReference>
<dbReference type="Pfam" id="PF13640">
    <property type="entry name" value="2OG-FeII_Oxy_3"/>
    <property type="match status" value="1"/>
</dbReference>
<evidence type="ECO:0000256" key="1">
    <source>
        <dbReference type="ARBA" id="ARBA00001961"/>
    </source>
</evidence>
<evidence type="ECO:0000256" key="3">
    <source>
        <dbReference type="ARBA" id="ARBA00022896"/>
    </source>
</evidence>
<keyword evidence="6" id="KW-0408">Iron</keyword>
<protein>
    <recommendedName>
        <fullName evidence="7">Fe2OG dioxygenase domain-containing protein</fullName>
    </recommendedName>
</protein>
<dbReference type="SMART" id="SM00702">
    <property type="entry name" value="P4Hc"/>
    <property type="match status" value="1"/>
</dbReference>
<gene>
    <name evidence="8" type="ORF">FKW44_023574</name>
</gene>
<dbReference type="Gene3D" id="2.60.120.620">
    <property type="entry name" value="q2cbj1_9rhob like domain"/>
    <property type="match status" value="1"/>
</dbReference>
<accession>A0A7T8GPY6</accession>
<keyword evidence="9" id="KW-1185">Reference proteome</keyword>
<sequence length="158" mass="18000">ITQQIGRATRLDTKSAWAVEPYQIANYGLGGQYDLHYDAHAYFHSPPQERISQILFENYGDRLGTFMIYLEDVPEGGATVFPDLKLLSEPVLGDAVFWFNLQSNGLKDERTRHGGCPVLIGSKWITNKWINSNVQMFTHPCPLEKDSDQTIRARLAHY</sequence>
<organism evidence="8 9">
    <name type="scientific">Caligus rogercresseyi</name>
    <name type="common">Sea louse</name>
    <dbReference type="NCBI Taxonomy" id="217165"/>
    <lineage>
        <taxon>Eukaryota</taxon>
        <taxon>Metazoa</taxon>
        <taxon>Ecdysozoa</taxon>
        <taxon>Arthropoda</taxon>
        <taxon>Crustacea</taxon>
        <taxon>Multicrustacea</taxon>
        <taxon>Hexanauplia</taxon>
        <taxon>Copepoda</taxon>
        <taxon>Siphonostomatoida</taxon>
        <taxon>Caligidae</taxon>
        <taxon>Caligus</taxon>
    </lineage>
</organism>
<dbReference type="EMBL" id="CP045907">
    <property type="protein sequence ID" value="QQP35370.1"/>
    <property type="molecule type" value="Genomic_DNA"/>
</dbReference>
<evidence type="ECO:0000256" key="2">
    <source>
        <dbReference type="ARBA" id="ARBA00022723"/>
    </source>
</evidence>
<keyword evidence="4" id="KW-0223">Dioxygenase</keyword>
<dbReference type="PANTHER" id="PTHR10869:SF244">
    <property type="entry name" value="PROLYL 4-HYDROXYLASE SUBUNIT ALPHA-2"/>
    <property type="match status" value="1"/>
</dbReference>
<dbReference type="GO" id="GO:0005506">
    <property type="term" value="F:iron ion binding"/>
    <property type="evidence" value="ECO:0007669"/>
    <property type="project" value="InterPro"/>
</dbReference>
<evidence type="ECO:0000256" key="4">
    <source>
        <dbReference type="ARBA" id="ARBA00022964"/>
    </source>
</evidence>
<proteinExistence type="predicted"/>
<feature type="domain" description="Fe2OG dioxygenase" evidence="7">
    <location>
        <begin position="18"/>
        <end position="132"/>
    </location>
</feature>
<evidence type="ECO:0000259" key="7">
    <source>
        <dbReference type="PROSITE" id="PS51471"/>
    </source>
</evidence>
<dbReference type="GO" id="GO:0031418">
    <property type="term" value="F:L-ascorbic acid binding"/>
    <property type="evidence" value="ECO:0007669"/>
    <property type="project" value="UniProtKB-KW"/>
</dbReference>
<keyword evidence="2" id="KW-0479">Metal-binding</keyword>
<dbReference type="InterPro" id="IPR045054">
    <property type="entry name" value="P4HA-like"/>
</dbReference>
<dbReference type="PANTHER" id="PTHR10869">
    <property type="entry name" value="PROLYL 4-HYDROXYLASE ALPHA SUBUNIT"/>
    <property type="match status" value="1"/>
</dbReference>
<dbReference type="GO" id="GO:0005783">
    <property type="term" value="C:endoplasmic reticulum"/>
    <property type="evidence" value="ECO:0007669"/>
    <property type="project" value="TreeGrafter"/>
</dbReference>
<comment type="cofactor">
    <cofactor evidence="1">
        <name>L-ascorbate</name>
        <dbReference type="ChEBI" id="CHEBI:38290"/>
    </cofactor>
</comment>
<evidence type="ECO:0000256" key="5">
    <source>
        <dbReference type="ARBA" id="ARBA00023002"/>
    </source>
</evidence>